<comment type="catalytic activity">
    <reaction evidence="1">
        <text>(6S)-5-formyl-5,6,7,8-tetrahydrofolate + ATP = (6R)-5,10-methenyltetrahydrofolate + ADP + phosphate</text>
        <dbReference type="Rhea" id="RHEA:10488"/>
        <dbReference type="ChEBI" id="CHEBI:30616"/>
        <dbReference type="ChEBI" id="CHEBI:43474"/>
        <dbReference type="ChEBI" id="CHEBI:57455"/>
        <dbReference type="ChEBI" id="CHEBI:57457"/>
        <dbReference type="ChEBI" id="CHEBI:456216"/>
        <dbReference type="EC" id="6.3.3.2"/>
    </reaction>
</comment>
<protein>
    <recommendedName>
        <fullName evidence="1">5-formyltetrahydrofolate cyclo-ligase</fullName>
        <ecNumber evidence="1">6.3.3.2</ecNumber>
    </recommendedName>
</protein>
<comment type="cofactor">
    <cofactor evidence="1">
        <name>Mg(2+)</name>
        <dbReference type="ChEBI" id="CHEBI:18420"/>
    </cofactor>
</comment>
<keyword evidence="1" id="KW-0547">Nucleotide-binding</keyword>
<evidence type="ECO:0000256" key="1">
    <source>
        <dbReference type="RuleBase" id="RU361279"/>
    </source>
</evidence>
<dbReference type="PANTHER" id="PTHR23407">
    <property type="entry name" value="ATPASE INHIBITOR/5-FORMYLTETRAHYDROFOLATE CYCLO-LIGASE"/>
    <property type="match status" value="1"/>
</dbReference>
<dbReference type="InterPro" id="IPR002698">
    <property type="entry name" value="FTHF_cligase"/>
</dbReference>
<sequence>MTSDLTQRKKDARAAAFARRARAHGTGLDRAAQNRLRDWLAPYRGKSLSGFLPIRTEIDPVPIMSELARHGPVCVPITGKIGEPLRFARWTPGCDMIEGKFGTLSPATPDWVVPEVLIVPLLAFDSEGNRLGYGGGFYDRTLEALRAQRPTLAVGYAYDAQRVDSLPLEATDQPLDAIVTETRTYTFPKPA</sequence>
<keyword evidence="1" id="KW-0067">ATP-binding</keyword>
<dbReference type="PANTHER" id="PTHR23407:SF1">
    <property type="entry name" value="5-FORMYLTETRAHYDROFOLATE CYCLO-LIGASE"/>
    <property type="match status" value="1"/>
</dbReference>
<gene>
    <name evidence="2" type="ORF">KJP28_06790</name>
</gene>
<reference evidence="2 3" key="1">
    <citation type="submission" date="2021-05" db="EMBL/GenBank/DDBJ databases">
        <title>Culturable bacteria isolated from Daya Bay.</title>
        <authorList>
            <person name="Zheng W."/>
            <person name="Yu S."/>
            <person name="Huang Y."/>
        </authorList>
    </citation>
    <scope>NUCLEOTIDE SEQUENCE [LARGE SCALE GENOMIC DNA]</scope>
    <source>
        <strain evidence="2 3">DP4N28-5</strain>
    </source>
</reference>
<evidence type="ECO:0000313" key="2">
    <source>
        <dbReference type="EMBL" id="MBV7378629.1"/>
    </source>
</evidence>
<keyword evidence="2" id="KW-0436">Ligase</keyword>
<comment type="similarity">
    <text evidence="1">Belongs to the 5-formyltetrahydrofolate cyclo-ligase family.</text>
</comment>
<dbReference type="EMBL" id="JAHUZE010000002">
    <property type="protein sequence ID" value="MBV7378629.1"/>
    <property type="molecule type" value="Genomic_DNA"/>
</dbReference>
<accession>A0ABS6T0J7</accession>
<dbReference type="EC" id="6.3.3.2" evidence="1"/>
<keyword evidence="1" id="KW-0460">Magnesium</keyword>
<organism evidence="2 3">
    <name type="scientific">Maritimibacter dapengensis</name>
    <dbReference type="NCBI Taxonomy" id="2836868"/>
    <lineage>
        <taxon>Bacteria</taxon>
        <taxon>Pseudomonadati</taxon>
        <taxon>Pseudomonadota</taxon>
        <taxon>Alphaproteobacteria</taxon>
        <taxon>Rhodobacterales</taxon>
        <taxon>Roseobacteraceae</taxon>
        <taxon>Maritimibacter</taxon>
    </lineage>
</organism>
<proteinExistence type="inferred from homology"/>
<dbReference type="Proteomes" id="UP000756530">
    <property type="component" value="Unassembled WGS sequence"/>
</dbReference>
<keyword evidence="3" id="KW-1185">Reference proteome</keyword>
<name>A0ABS6T0J7_9RHOB</name>
<dbReference type="NCBIfam" id="TIGR02727">
    <property type="entry name" value="MTHFS_bact"/>
    <property type="match status" value="1"/>
</dbReference>
<dbReference type="GO" id="GO:0030272">
    <property type="term" value="F:5-formyltetrahydrofolate cyclo-ligase activity"/>
    <property type="evidence" value="ECO:0007669"/>
    <property type="project" value="UniProtKB-EC"/>
</dbReference>
<dbReference type="Pfam" id="PF01812">
    <property type="entry name" value="5-FTHF_cyc-lig"/>
    <property type="match status" value="1"/>
</dbReference>
<dbReference type="RefSeq" id="WP_218391820.1">
    <property type="nucleotide sequence ID" value="NZ_JAHUZE010000002.1"/>
</dbReference>
<dbReference type="PIRSF" id="PIRSF006806">
    <property type="entry name" value="FTHF_cligase"/>
    <property type="match status" value="1"/>
</dbReference>
<keyword evidence="1" id="KW-0479">Metal-binding</keyword>
<comment type="caution">
    <text evidence="2">The sequence shown here is derived from an EMBL/GenBank/DDBJ whole genome shotgun (WGS) entry which is preliminary data.</text>
</comment>
<evidence type="ECO:0000313" key="3">
    <source>
        <dbReference type="Proteomes" id="UP000756530"/>
    </source>
</evidence>